<dbReference type="InterPro" id="IPR047343">
    <property type="entry name" value="RUSC1_2"/>
</dbReference>
<dbReference type="Pfam" id="PF26030">
    <property type="entry name" value="RUNDC1"/>
    <property type="match status" value="1"/>
</dbReference>
<sequence length="632" mass="70722">MAANSELNDNEGWAFKTEDHVSASGLSALHSELGADGGWPHGAASSGDEDWERRPPAERWAPLGERWAPLGANDADDEEDDRDFCLEDSRRSSLGSADIGRLRKLEEEQEHLNNSLMALTTHFAQVQFRLRQIVEAPGEEKEQLLRELETFAFRGIPDVRQYKLDEDDEQELTNEWKHQELVETQRIKQRDLMQQLKTQLEDLEHYAYETGEAGLPSSVVLEKQRVIIDELKGKLNIDLNNLDRMTSEDLKSLVDCAVGQLINPLKMKEQLVNQLKTQVQDLERFISFLQGETEDGGCDGSCRRSVGVGGAASTSGDDSGAAGDSASQRPRLRRRSSRHHRSGKFQNVHEETSSMMRRALTLLQLMTLTQFGCGGHSHRFSSNELKKTPRGNHWGDLRARLELAVSAVSELARESLRQQQEISDRGTDDSDAAGPPAAAGDRLTLAVRRELAMALRDLMQHGLLQLSKSRSVVPFAGCLPSRQSAPRLLHAWDLILVYYRLKRGHQYNATPQRRLSESFGLSVVGGTAITSKHTLLSAIGNIIASHTPLKRSADAHFKAFVCAGLNARKLSSWLRLILTTQAITEEYYQPWSYVVSTGFDDGLQCLARLEKLRFALPEDLAVRQLKNIRDAF</sequence>
<keyword evidence="1" id="KW-0175">Coiled coil</keyword>
<dbReference type="PROSITE" id="PS50826">
    <property type="entry name" value="RUN"/>
    <property type="match status" value="1"/>
</dbReference>
<evidence type="ECO:0000313" key="5">
    <source>
        <dbReference type="Proteomes" id="UP000440578"/>
    </source>
</evidence>
<protein>
    <submittedName>
        <fullName evidence="4">RUN domain-containing protein 1</fullName>
    </submittedName>
</protein>
<dbReference type="InterPro" id="IPR037213">
    <property type="entry name" value="Run_dom_sf"/>
</dbReference>
<dbReference type="SUPFAM" id="SSF140741">
    <property type="entry name" value="RUN domain-like"/>
    <property type="match status" value="1"/>
</dbReference>
<keyword evidence="5" id="KW-1185">Reference proteome</keyword>
<dbReference type="CDD" id="cd17683">
    <property type="entry name" value="RUN_RUNDC1"/>
    <property type="match status" value="1"/>
</dbReference>
<dbReference type="Gene3D" id="1.20.58.900">
    <property type="match status" value="1"/>
</dbReference>
<dbReference type="Proteomes" id="UP000440578">
    <property type="component" value="Unassembled WGS sequence"/>
</dbReference>
<proteinExistence type="predicted"/>
<dbReference type="OrthoDB" id="10068328at2759"/>
<evidence type="ECO:0000256" key="2">
    <source>
        <dbReference type="SAM" id="MobiDB-lite"/>
    </source>
</evidence>
<feature type="region of interest" description="Disordered" evidence="2">
    <location>
        <begin position="416"/>
        <end position="439"/>
    </location>
</feature>
<accession>A0A6A4VCG2</accession>
<dbReference type="AlphaFoldDB" id="A0A6A4VCG2"/>
<comment type="caution">
    <text evidence="4">The sequence shown here is derived from an EMBL/GenBank/DDBJ whole genome shotgun (WGS) entry which is preliminary data.</text>
</comment>
<feature type="region of interest" description="Disordered" evidence="2">
    <location>
        <begin position="309"/>
        <end position="352"/>
    </location>
</feature>
<dbReference type="EMBL" id="VIIS01002199">
    <property type="protein sequence ID" value="KAF0287311.1"/>
    <property type="molecule type" value="Genomic_DNA"/>
</dbReference>
<dbReference type="InterPro" id="IPR058732">
    <property type="entry name" value="RUNDC1_M"/>
</dbReference>
<feature type="compositionally biased region" description="Basic and acidic residues" evidence="2">
    <location>
        <begin position="416"/>
        <end position="428"/>
    </location>
</feature>
<feature type="compositionally biased region" description="Basic residues" evidence="2">
    <location>
        <begin position="330"/>
        <end position="343"/>
    </location>
</feature>
<dbReference type="Pfam" id="PF02759">
    <property type="entry name" value="RUN"/>
    <property type="match status" value="1"/>
</dbReference>
<feature type="region of interest" description="Disordered" evidence="2">
    <location>
        <begin position="27"/>
        <end position="82"/>
    </location>
</feature>
<gene>
    <name evidence="4" type="primary">Rundc1</name>
    <name evidence="4" type="ORF">FJT64_014236</name>
</gene>
<feature type="domain" description="RUN" evidence="3">
    <location>
        <begin position="442"/>
        <end position="621"/>
    </location>
</feature>
<dbReference type="PANTHER" id="PTHR15591:SF19">
    <property type="entry name" value="RUN DOMAIN-CONTAINING PROTEIN 1 ISOFORM X1"/>
    <property type="match status" value="1"/>
</dbReference>
<evidence type="ECO:0000259" key="3">
    <source>
        <dbReference type="PROSITE" id="PS50826"/>
    </source>
</evidence>
<dbReference type="SMART" id="SM00593">
    <property type="entry name" value="RUN"/>
    <property type="match status" value="1"/>
</dbReference>
<feature type="coiled-coil region" evidence="1">
    <location>
        <begin position="228"/>
        <end position="292"/>
    </location>
</feature>
<dbReference type="PANTHER" id="PTHR15591">
    <property type="entry name" value="RUN AND SH3 DOMAIN CONTAINING"/>
    <property type="match status" value="1"/>
</dbReference>
<name>A0A6A4VCG2_AMPAM</name>
<evidence type="ECO:0000256" key="1">
    <source>
        <dbReference type="SAM" id="Coils"/>
    </source>
</evidence>
<reference evidence="4 5" key="1">
    <citation type="submission" date="2019-07" db="EMBL/GenBank/DDBJ databases">
        <title>Draft genome assembly of a fouling barnacle, Amphibalanus amphitrite (Darwin, 1854): The first reference genome for Thecostraca.</title>
        <authorList>
            <person name="Kim W."/>
        </authorList>
    </citation>
    <scope>NUCLEOTIDE SEQUENCE [LARGE SCALE GENOMIC DNA]</scope>
    <source>
        <strain evidence="4">SNU_AA5</strain>
        <tissue evidence="4">Soma without cirri and trophi</tissue>
    </source>
</reference>
<dbReference type="InterPro" id="IPR004012">
    <property type="entry name" value="Run_dom"/>
</dbReference>
<organism evidence="4 5">
    <name type="scientific">Amphibalanus amphitrite</name>
    <name type="common">Striped barnacle</name>
    <name type="synonym">Balanus amphitrite</name>
    <dbReference type="NCBI Taxonomy" id="1232801"/>
    <lineage>
        <taxon>Eukaryota</taxon>
        <taxon>Metazoa</taxon>
        <taxon>Ecdysozoa</taxon>
        <taxon>Arthropoda</taxon>
        <taxon>Crustacea</taxon>
        <taxon>Multicrustacea</taxon>
        <taxon>Cirripedia</taxon>
        <taxon>Thoracica</taxon>
        <taxon>Thoracicalcarea</taxon>
        <taxon>Balanomorpha</taxon>
        <taxon>Balanoidea</taxon>
        <taxon>Balanidae</taxon>
        <taxon>Amphibalaninae</taxon>
        <taxon>Amphibalanus</taxon>
    </lineage>
</organism>
<feature type="compositionally biased region" description="Low complexity" evidence="2">
    <location>
        <begin position="311"/>
        <end position="329"/>
    </location>
</feature>
<evidence type="ECO:0000313" key="4">
    <source>
        <dbReference type="EMBL" id="KAF0287311.1"/>
    </source>
</evidence>